<evidence type="ECO:0000256" key="9">
    <source>
        <dbReference type="ARBA" id="ARBA00022723"/>
    </source>
</evidence>
<dbReference type="NCBIfam" id="NF045515">
    <property type="entry name" value="Glp_gephyrin"/>
    <property type="match status" value="1"/>
</dbReference>
<evidence type="ECO:0000256" key="10">
    <source>
        <dbReference type="ARBA" id="ARBA00022842"/>
    </source>
</evidence>
<comment type="function">
    <text evidence="2 13">Catalyzes the insertion of molybdate into adenylated molybdopterin with the concomitant release of AMP.</text>
</comment>
<evidence type="ECO:0000256" key="5">
    <source>
        <dbReference type="ARBA" id="ARBA00013269"/>
    </source>
</evidence>
<dbReference type="CDD" id="cd00887">
    <property type="entry name" value="MoeA"/>
    <property type="match status" value="1"/>
</dbReference>
<dbReference type="InterPro" id="IPR008284">
    <property type="entry name" value="MoCF_biosynth_CS"/>
</dbReference>
<name>A0AB33Z397_9GAMM</name>
<dbReference type="InterPro" id="IPR036688">
    <property type="entry name" value="MoeA_C_domain_IV_sf"/>
</dbReference>
<protein>
    <recommendedName>
        <fullName evidence="6 13">Molybdopterin molybdenumtransferase</fullName>
        <ecNumber evidence="5 13">2.10.1.1</ecNumber>
    </recommendedName>
</protein>
<keyword evidence="9 13" id="KW-0479">Metal-binding</keyword>
<evidence type="ECO:0000256" key="12">
    <source>
        <dbReference type="ARBA" id="ARBA00047317"/>
    </source>
</evidence>
<dbReference type="InterPro" id="IPR005111">
    <property type="entry name" value="MoeA_C_domain_IV"/>
</dbReference>
<sequence length="408" mass="44118">MTDCCSTPGVLTLEQALTQILQTLQQTDRYERVSLKDSLNRITYEDIKSSVDVPSFRNSSMDGYAIRTGDQQGHSLKVIGVSWAGKPFTKKVAKGECIRIFTGAYVPGDCDCVVMQENVHRTGEQIQITQQPKHGENIRNIGDDTKKNQAILNKGKLLKPADIGLLAACGIADISVFKQLTVGFFSTGDELISIGQQAQLGQIFDSNRYTLQALLEQAGVTPIDLGVIPDNRLAVEEALVSASKNCDLIITTGGVSVGEADFIAEVLAKIGTVNLWKIAIKPGKPLVFGTIGEAAFFGLPGNPVSVMVTFQQIVLPALHKIMGRAPQTSVNLQAKTTEIIKKQPGRTEFQRGFVENKDGELLVHSTGGQGSHMLSSMSKANCLIVLEQSASDIEKGQYVTIQLLENTL</sequence>
<comment type="cofactor">
    <cofactor evidence="1 13">
        <name>Mg(2+)</name>
        <dbReference type="ChEBI" id="CHEBI:18420"/>
    </cofactor>
</comment>
<dbReference type="Gene3D" id="2.170.190.11">
    <property type="entry name" value="Molybdopterin biosynthesis moea protein, domain 3"/>
    <property type="match status" value="1"/>
</dbReference>
<gene>
    <name evidence="15" type="ORF">L196_03996</name>
</gene>
<dbReference type="Gene3D" id="2.40.340.10">
    <property type="entry name" value="MoeA, C-terminal, domain IV"/>
    <property type="match status" value="1"/>
</dbReference>
<comment type="catalytic activity">
    <reaction evidence="12">
        <text>adenylyl-molybdopterin + molybdate = Mo-molybdopterin + AMP + H(+)</text>
        <dbReference type="Rhea" id="RHEA:35047"/>
        <dbReference type="ChEBI" id="CHEBI:15378"/>
        <dbReference type="ChEBI" id="CHEBI:36264"/>
        <dbReference type="ChEBI" id="CHEBI:62727"/>
        <dbReference type="ChEBI" id="CHEBI:71302"/>
        <dbReference type="ChEBI" id="CHEBI:456215"/>
        <dbReference type="EC" id="2.10.1.1"/>
    </reaction>
</comment>
<reference evidence="15 16" key="1">
    <citation type="journal article" date="2013" name="Genome Announc.">
        <title>Genome Sequence of the Pyrene- and Fluoranthene-Degrading Bacterium Cycloclasticus sp. Strain PY97M.</title>
        <authorList>
            <person name="Cui Z."/>
            <person name="Xu G."/>
            <person name="Li Q."/>
            <person name="Gao W."/>
            <person name="Zheng L."/>
        </authorList>
    </citation>
    <scope>NUCLEOTIDE SEQUENCE [LARGE SCALE GENOMIC DNA]</scope>
    <source>
        <strain evidence="15 16">PY97M</strain>
    </source>
</reference>
<dbReference type="Gene3D" id="3.90.105.10">
    <property type="entry name" value="Molybdopterin biosynthesis moea protein, domain 2"/>
    <property type="match status" value="1"/>
</dbReference>
<dbReference type="RefSeq" id="WP_016390037.1">
    <property type="nucleotide sequence ID" value="NZ_KE646806.1"/>
</dbReference>
<dbReference type="GO" id="GO:0046872">
    <property type="term" value="F:metal ion binding"/>
    <property type="evidence" value="ECO:0007669"/>
    <property type="project" value="UniProtKB-UniRule"/>
</dbReference>
<dbReference type="FunFam" id="2.40.340.10:FF:000003">
    <property type="entry name" value="Molybdopterin molybdenumtransferase"/>
    <property type="match status" value="1"/>
</dbReference>
<keyword evidence="7 13" id="KW-0500">Molybdenum</keyword>
<dbReference type="SMART" id="SM00852">
    <property type="entry name" value="MoCF_biosynth"/>
    <property type="match status" value="1"/>
</dbReference>
<keyword evidence="11 13" id="KW-0501">Molybdenum cofactor biosynthesis</keyword>
<comment type="caution">
    <text evidence="15">The sequence shown here is derived from an EMBL/GenBank/DDBJ whole genome shotgun (WGS) entry which is preliminary data.</text>
</comment>
<accession>A0AB33Z397</accession>
<dbReference type="PANTHER" id="PTHR10192">
    <property type="entry name" value="MOLYBDOPTERIN BIOSYNTHESIS PROTEIN"/>
    <property type="match status" value="1"/>
</dbReference>
<dbReference type="InterPro" id="IPR001453">
    <property type="entry name" value="MoaB/Mog_dom"/>
</dbReference>
<dbReference type="GO" id="GO:0006777">
    <property type="term" value="P:Mo-molybdopterin cofactor biosynthetic process"/>
    <property type="evidence" value="ECO:0007669"/>
    <property type="project" value="UniProtKB-UniRule"/>
</dbReference>
<dbReference type="FunFam" id="2.170.190.11:FF:000001">
    <property type="entry name" value="Molybdopterin molybdenumtransferase"/>
    <property type="match status" value="1"/>
</dbReference>
<organism evidence="15 16">
    <name type="scientific">Cycloclasticus pugetii</name>
    <dbReference type="NCBI Taxonomy" id="34068"/>
    <lineage>
        <taxon>Bacteria</taxon>
        <taxon>Pseudomonadati</taxon>
        <taxon>Pseudomonadota</taxon>
        <taxon>Gammaproteobacteria</taxon>
        <taxon>Thiotrichales</taxon>
        <taxon>Piscirickettsiaceae</taxon>
        <taxon>Cycloclasticus</taxon>
    </lineage>
</organism>
<evidence type="ECO:0000256" key="3">
    <source>
        <dbReference type="ARBA" id="ARBA00005046"/>
    </source>
</evidence>
<evidence type="ECO:0000256" key="2">
    <source>
        <dbReference type="ARBA" id="ARBA00002901"/>
    </source>
</evidence>
<dbReference type="Pfam" id="PF03454">
    <property type="entry name" value="MoeA_C"/>
    <property type="match status" value="1"/>
</dbReference>
<evidence type="ECO:0000256" key="4">
    <source>
        <dbReference type="ARBA" id="ARBA00010763"/>
    </source>
</evidence>
<dbReference type="SUPFAM" id="SSF63867">
    <property type="entry name" value="MoeA C-terminal domain-like"/>
    <property type="match status" value="1"/>
</dbReference>
<dbReference type="PANTHER" id="PTHR10192:SF5">
    <property type="entry name" value="GEPHYRIN"/>
    <property type="match status" value="1"/>
</dbReference>
<evidence type="ECO:0000256" key="8">
    <source>
        <dbReference type="ARBA" id="ARBA00022679"/>
    </source>
</evidence>
<dbReference type="InterPro" id="IPR036135">
    <property type="entry name" value="MoeA_linker/N_sf"/>
</dbReference>
<comment type="similarity">
    <text evidence="4 13">Belongs to the MoeA family.</text>
</comment>
<evidence type="ECO:0000256" key="7">
    <source>
        <dbReference type="ARBA" id="ARBA00022505"/>
    </source>
</evidence>
<dbReference type="InterPro" id="IPR005110">
    <property type="entry name" value="MoeA_linker/N"/>
</dbReference>
<feature type="domain" description="MoaB/Mog" evidence="14">
    <location>
        <begin position="183"/>
        <end position="320"/>
    </location>
</feature>
<evidence type="ECO:0000256" key="11">
    <source>
        <dbReference type="ARBA" id="ARBA00023150"/>
    </source>
</evidence>
<dbReference type="GO" id="GO:0061599">
    <property type="term" value="F:molybdopterin molybdotransferase activity"/>
    <property type="evidence" value="ECO:0007669"/>
    <property type="project" value="UniProtKB-UniRule"/>
</dbReference>
<dbReference type="NCBIfam" id="TIGR00177">
    <property type="entry name" value="molyb_syn"/>
    <property type="match status" value="1"/>
</dbReference>
<proteinExistence type="inferred from homology"/>
<dbReference type="SUPFAM" id="SSF53218">
    <property type="entry name" value="Molybdenum cofactor biosynthesis proteins"/>
    <property type="match status" value="1"/>
</dbReference>
<dbReference type="InterPro" id="IPR036425">
    <property type="entry name" value="MoaB/Mog-like_dom_sf"/>
</dbReference>
<dbReference type="InterPro" id="IPR038987">
    <property type="entry name" value="MoeA-like"/>
</dbReference>
<dbReference type="EMBL" id="ASHL01000002">
    <property type="protein sequence ID" value="EPD13666.1"/>
    <property type="molecule type" value="Genomic_DNA"/>
</dbReference>
<dbReference type="Pfam" id="PF00994">
    <property type="entry name" value="MoCF_biosynth"/>
    <property type="match status" value="1"/>
</dbReference>
<dbReference type="PROSITE" id="PS01079">
    <property type="entry name" value="MOCF_BIOSYNTHESIS_2"/>
    <property type="match status" value="1"/>
</dbReference>
<evidence type="ECO:0000313" key="15">
    <source>
        <dbReference type="EMBL" id="EPD13666.1"/>
    </source>
</evidence>
<dbReference type="EC" id="2.10.1.1" evidence="5 13"/>
<evidence type="ECO:0000256" key="1">
    <source>
        <dbReference type="ARBA" id="ARBA00001946"/>
    </source>
</evidence>
<evidence type="ECO:0000256" key="6">
    <source>
        <dbReference type="ARBA" id="ARBA00021108"/>
    </source>
</evidence>
<evidence type="ECO:0000259" key="14">
    <source>
        <dbReference type="SMART" id="SM00852"/>
    </source>
</evidence>
<dbReference type="Pfam" id="PF03453">
    <property type="entry name" value="MoeA_N"/>
    <property type="match status" value="1"/>
</dbReference>
<dbReference type="Gene3D" id="3.40.980.10">
    <property type="entry name" value="MoaB/Mog-like domain"/>
    <property type="match status" value="1"/>
</dbReference>
<keyword evidence="16" id="KW-1185">Reference proteome</keyword>
<dbReference type="FunFam" id="3.40.980.10:FF:000004">
    <property type="entry name" value="Molybdopterin molybdenumtransferase"/>
    <property type="match status" value="1"/>
</dbReference>
<dbReference type="AlphaFoldDB" id="A0AB33Z397"/>
<comment type="pathway">
    <text evidence="3 13">Cofactor biosynthesis; molybdopterin biosynthesis.</text>
</comment>
<dbReference type="SUPFAM" id="SSF63882">
    <property type="entry name" value="MoeA N-terminal region -like"/>
    <property type="match status" value="1"/>
</dbReference>
<dbReference type="Proteomes" id="UP000015462">
    <property type="component" value="Unassembled WGS sequence"/>
</dbReference>
<evidence type="ECO:0000256" key="13">
    <source>
        <dbReference type="RuleBase" id="RU365090"/>
    </source>
</evidence>
<keyword evidence="8 13" id="KW-0808">Transferase</keyword>
<evidence type="ECO:0000313" key="16">
    <source>
        <dbReference type="Proteomes" id="UP000015462"/>
    </source>
</evidence>
<keyword evidence="10 13" id="KW-0460">Magnesium</keyword>
<dbReference type="GO" id="GO:0005829">
    <property type="term" value="C:cytosol"/>
    <property type="evidence" value="ECO:0007669"/>
    <property type="project" value="TreeGrafter"/>
</dbReference>